<organism evidence="2 3">
    <name type="scientific">Thermococcus sibiricus</name>
    <dbReference type="NCBI Taxonomy" id="172049"/>
    <lineage>
        <taxon>Archaea</taxon>
        <taxon>Methanobacteriati</taxon>
        <taxon>Methanobacteriota</taxon>
        <taxon>Thermococci</taxon>
        <taxon>Thermococcales</taxon>
        <taxon>Thermococcaceae</taxon>
        <taxon>Thermococcus</taxon>
    </lineage>
</organism>
<dbReference type="RefSeq" id="WP_012766051.1">
    <property type="nucleotide sequence ID" value="NZ_LGFD01000008.1"/>
</dbReference>
<dbReference type="EMBL" id="LGFD01000008">
    <property type="protein sequence ID" value="KUK18125.1"/>
    <property type="molecule type" value="Genomic_DNA"/>
</dbReference>
<dbReference type="PATRIC" id="fig|172049.5.peg.1403"/>
<sequence length="399" mass="44602">MSRKIKSQVVIALMAMASISGLYYLGDLQAQSPMPLEEAKKGDLIEFTGICVNSKENFAVLYNGSEIIVVFETLESGKVYKIRGKLTDPDKSYVQAFEINQTSPKALPLETVTGAYWVDDYCQLLTPQRISLNTCLNASKGERVIVEGLYYNKRFYVVNYTRLGFENSPEDSMPFLIRGSVIYGGNPATIWDGEEEVRVYLPYKQTLEVGDYVEVIGTAKLYSTLTIYVNDRSDIRVLGRARKCPIGEEKIGEIAYGVCAVKKSTKTYISLNCTSIPLYGFSVRVGDLIEFEAIRRKNSLYCLECKVSRPREALENSICNPVPDQPSKIEGRVAWVKLYSNGFGIANITNGNCWTLLKLSKSIGVTLEEGGHVVAFGFHTTYREMPAFEVASREDVIKD</sequence>
<dbReference type="GeneID" id="8094986"/>
<keyword evidence="1" id="KW-0812">Transmembrane</keyword>
<accession>A0A101EMP3</accession>
<reference evidence="3" key="1">
    <citation type="journal article" date="2015" name="MBio">
        <title>Genome-Resolved Metagenomic Analysis Reveals Roles for Candidate Phyla and Other Microbial Community Members in Biogeochemical Transformations in Oil Reservoirs.</title>
        <authorList>
            <person name="Hu P."/>
            <person name="Tom L."/>
            <person name="Singh A."/>
            <person name="Thomas B.C."/>
            <person name="Baker B.J."/>
            <person name="Piceno Y.M."/>
            <person name="Andersen G.L."/>
            <person name="Banfield J.F."/>
        </authorList>
    </citation>
    <scope>NUCLEOTIDE SEQUENCE [LARGE SCALE GENOMIC DNA]</scope>
</reference>
<protein>
    <recommendedName>
        <fullName evidence="4">OB-fold nucleic acid binding domain protein</fullName>
    </recommendedName>
</protein>
<keyword evidence="1" id="KW-1133">Transmembrane helix</keyword>
<evidence type="ECO:0008006" key="4">
    <source>
        <dbReference type="Google" id="ProtNLM"/>
    </source>
</evidence>
<evidence type="ECO:0000256" key="1">
    <source>
        <dbReference type="SAM" id="Phobius"/>
    </source>
</evidence>
<comment type="caution">
    <text evidence="2">The sequence shown here is derived from an EMBL/GenBank/DDBJ whole genome shotgun (WGS) entry which is preliminary data.</text>
</comment>
<proteinExistence type="predicted"/>
<evidence type="ECO:0000313" key="3">
    <source>
        <dbReference type="Proteomes" id="UP000053911"/>
    </source>
</evidence>
<keyword evidence="1" id="KW-0472">Membrane</keyword>
<evidence type="ECO:0000313" key="2">
    <source>
        <dbReference type="EMBL" id="KUK18125.1"/>
    </source>
</evidence>
<dbReference type="AlphaFoldDB" id="A0A101EMP3"/>
<gene>
    <name evidence="2" type="ORF">XD54_0632</name>
</gene>
<feature type="transmembrane region" description="Helical" evidence="1">
    <location>
        <begin position="9"/>
        <end position="26"/>
    </location>
</feature>
<dbReference type="Proteomes" id="UP000053911">
    <property type="component" value="Unassembled WGS sequence"/>
</dbReference>
<name>A0A101EMP3_9EURY</name>
<dbReference type="OMA" id="ITNGNCW"/>